<proteinExistence type="predicted"/>
<reference evidence="1 2" key="1">
    <citation type="submission" date="2019-07" db="EMBL/GenBank/DDBJ databases">
        <authorList>
            <person name="Brisse S."/>
            <person name="Rodrigues C."/>
            <person name="Thorpe H."/>
        </authorList>
    </citation>
    <scope>NUCLEOTIDE SEQUENCE [LARGE SCALE GENOMIC DNA]</scope>
    <source>
        <strain evidence="1">SB6411</strain>
    </source>
</reference>
<dbReference type="Gene3D" id="1.10.10.10">
    <property type="entry name" value="Winged helix-like DNA-binding domain superfamily/Winged helix DNA-binding domain"/>
    <property type="match status" value="1"/>
</dbReference>
<evidence type="ECO:0008006" key="3">
    <source>
        <dbReference type="Google" id="ProtNLM"/>
    </source>
</evidence>
<comment type="caution">
    <text evidence="1">The sequence shown here is derived from an EMBL/GenBank/DDBJ whole genome shotgun (WGS) entry which is preliminary data.</text>
</comment>
<dbReference type="SUPFAM" id="SSF46894">
    <property type="entry name" value="C-terminal effector domain of the bipartite response regulators"/>
    <property type="match status" value="1"/>
</dbReference>
<organism evidence="1 2">
    <name type="scientific">Klebsiella spallanzanii</name>
    <dbReference type="NCBI Taxonomy" id="2587528"/>
    <lineage>
        <taxon>Bacteria</taxon>
        <taxon>Pseudomonadati</taxon>
        <taxon>Pseudomonadota</taxon>
        <taxon>Gammaproteobacteria</taxon>
        <taxon>Enterobacterales</taxon>
        <taxon>Enterobacteriaceae</taxon>
        <taxon>Klebsiella/Raoultella group</taxon>
        <taxon>Klebsiella</taxon>
    </lineage>
</organism>
<gene>
    <name evidence="1" type="ORF">SB6411_03210</name>
</gene>
<accession>A0ABY6VIA7</accession>
<dbReference type="Proteomes" id="UP000317652">
    <property type="component" value="Unassembled WGS sequence"/>
</dbReference>
<sequence length="151" mass="17396">MQNMRHHLLYGYNLNRSVEFRVTSGLLINIRDARVKKLSDTSARLLRVFIEGTQNGLVSDDDIARDVFESAGLKSSSSRIRGVIRDLKDAFRDLGFHPDFISRHIRQGYYVHFDKVEFLIALDNSMEWPHDSGFYTECDDCGGNQVVIRKL</sequence>
<keyword evidence="2" id="KW-1185">Reference proteome</keyword>
<name>A0ABY6VIA7_9ENTR</name>
<dbReference type="InterPro" id="IPR036388">
    <property type="entry name" value="WH-like_DNA-bd_sf"/>
</dbReference>
<protein>
    <recommendedName>
        <fullName evidence="3">OmpR/PhoB-type domain-containing protein</fullName>
    </recommendedName>
</protein>
<dbReference type="InterPro" id="IPR016032">
    <property type="entry name" value="Sig_transdc_resp-reg_C-effctor"/>
</dbReference>
<evidence type="ECO:0000313" key="1">
    <source>
        <dbReference type="EMBL" id="VUS85434.1"/>
    </source>
</evidence>
<dbReference type="RefSeq" id="WP_142982562.1">
    <property type="nucleotide sequence ID" value="NZ_CABGGS010000045.1"/>
</dbReference>
<evidence type="ECO:0000313" key="2">
    <source>
        <dbReference type="Proteomes" id="UP000317652"/>
    </source>
</evidence>
<dbReference type="EMBL" id="CABGGS010000045">
    <property type="protein sequence ID" value="VUS85434.1"/>
    <property type="molecule type" value="Genomic_DNA"/>
</dbReference>